<dbReference type="PROSITE" id="PS51374">
    <property type="entry name" value="NDPK_LIKE"/>
    <property type="match status" value="1"/>
</dbReference>
<organism evidence="3 4">
    <name type="scientific">Cronartium quercuum f. sp. fusiforme G11</name>
    <dbReference type="NCBI Taxonomy" id="708437"/>
    <lineage>
        <taxon>Eukaryota</taxon>
        <taxon>Fungi</taxon>
        <taxon>Dikarya</taxon>
        <taxon>Basidiomycota</taxon>
        <taxon>Pucciniomycotina</taxon>
        <taxon>Pucciniomycetes</taxon>
        <taxon>Pucciniales</taxon>
        <taxon>Coleosporiaceae</taxon>
        <taxon>Cronartium</taxon>
    </lineage>
</organism>
<feature type="compositionally biased region" description="Basic and acidic residues" evidence="2">
    <location>
        <begin position="18"/>
        <end position="38"/>
    </location>
</feature>
<feature type="region of interest" description="Disordered" evidence="2">
    <location>
        <begin position="1"/>
        <end position="38"/>
    </location>
</feature>
<feature type="compositionally biased region" description="Low complexity" evidence="2">
    <location>
        <begin position="736"/>
        <end position="749"/>
    </location>
</feature>
<sequence>MPLNLRLAGPWTNHPILRKKDKDKDKNNEIDNQNKKPIIEPSLKLTQHLLPHTTFNLPFSQSQSQSQSHHQSPIQPSVILSPLSEPNELSPSPQPFWPELTIAVLHLQSMDDSIHSTIDSRLSSTGFKLIERLTINISPPSASHHSPIAQLGSVAAAGFRDGQNLIYLLSRPRAIQAWKDLVGHLDPASTRANLPARPGSLRAMFGSEVVWAAENVDTVYEIIHRFWPDTDHLKGKQFANVKHLKLQAQTPASPSLASPHLFAFPNQSTEADDQEPSTPTHKPQKRVFKFSNRGILPDSLSPPSLSGGSTHKPLTAPVLELPHSPRLRNVEETSQDLEPLSASNVNNNNSTIHTRPQFTRSHSTHPEIGNNQAATATSLASPLSTPSLEPLPQRSSSSQSDLSPAPSDKSLYSDSGPVESPALSTHSSIPLPPTITTDSTSQTCESFSSSPSLANSVNSDRTTEEGSQAQFNPSNSTNSLDLEVDLPISPAPTLKKSKSPGRPSPGMSGMVSPFRARPLPATNSQPSSLPRMSKAAALRMGLPWTPPPRSVSPNPDSSPLPPRVVPAVASLNPPTVEPRATRASTLRSDSSTPLPSSSLPRVKRSESEIFENTPGHNFRRRSLLLPVASIAEPKQQPRATRASALRAGVEPTPNPGSGARRGAPADQKEIFEGTPGHPRAERFEVKATAPPEVEVRPTRASLLRAKTDGSGSSDGGPACVMRGRAASGTQPKSSLPSSAEETTTTTARRPTFEGVPGHKRLIPVPVAVLQRAPVTAPRSNRAAELRAGTSPYNNNTNHHNIKSRKTSGSAQSSRSTLDPSYSSCSITEHAEEGEEYEYEENVLEEEHEPVEQEGYGTVTILKNESLC</sequence>
<feature type="compositionally biased region" description="Low complexity" evidence="2">
    <location>
        <begin position="373"/>
        <end position="407"/>
    </location>
</feature>
<dbReference type="InterPro" id="IPR036850">
    <property type="entry name" value="NDK-like_dom_sf"/>
</dbReference>
<dbReference type="SUPFAM" id="SSF54919">
    <property type="entry name" value="Nucleoside diphosphate kinase, NDK"/>
    <property type="match status" value="1"/>
</dbReference>
<accession>A0A9P6NWM4</accession>
<keyword evidence="4" id="KW-1185">Reference proteome</keyword>
<feature type="compositionally biased region" description="Low complexity" evidence="2">
    <location>
        <begin position="60"/>
        <end position="91"/>
    </location>
</feature>
<gene>
    <name evidence="3" type="ORF">CROQUDRAFT_129948</name>
</gene>
<comment type="caution">
    <text evidence="1">Lacks conserved residue(s) required for the propagation of feature annotation.</text>
</comment>
<dbReference type="OrthoDB" id="2162449at2759"/>
<feature type="compositionally biased region" description="Low complexity" evidence="2">
    <location>
        <begin position="439"/>
        <end position="459"/>
    </location>
</feature>
<feature type="region of interest" description="Disordered" evidence="2">
    <location>
        <begin position="773"/>
        <end position="856"/>
    </location>
</feature>
<feature type="compositionally biased region" description="Polar residues" evidence="2">
    <location>
        <begin position="422"/>
        <end position="438"/>
    </location>
</feature>
<feature type="region of interest" description="Disordered" evidence="2">
    <location>
        <begin position="630"/>
        <end position="758"/>
    </location>
</feature>
<dbReference type="AlphaFoldDB" id="A0A9P6NWM4"/>
<feature type="compositionally biased region" description="Low complexity" evidence="2">
    <location>
        <begin position="584"/>
        <end position="600"/>
    </location>
</feature>
<feature type="compositionally biased region" description="Polar residues" evidence="2">
    <location>
        <begin position="465"/>
        <end position="480"/>
    </location>
</feature>
<feature type="compositionally biased region" description="Pro residues" evidence="2">
    <location>
        <begin position="544"/>
        <end position="564"/>
    </location>
</feature>
<feature type="compositionally biased region" description="Acidic residues" evidence="2">
    <location>
        <begin position="831"/>
        <end position="848"/>
    </location>
</feature>
<feature type="compositionally biased region" description="Polar residues" evidence="2">
    <location>
        <begin position="341"/>
        <end position="361"/>
    </location>
</feature>
<feature type="compositionally biased region" description="Polar residues" evidence="2">
    <location>
        <begin position="521"/>
        <end position="530"/>
    </location>
</feature>
<dbReference type="EMBL" id="MU167212">
    <property type="protein sequence ID" value="KAG0151534.1"/>
    <property type="molecule type" value="Genomic_DNA"/>
</dbReference>
<feature type="region of interest" description="Disordered" evidence="2">
    <location>
        <begin position="267"/>
        <end position="614"/>
    </location>
</feature>
<protein>
    <submittedName>
        <fullName evidence="3">Uncharacterized protein</fullName>
    </submittedName>
</protein>
<evidence type="ECO:0000256" key="1">
    <source>
        <dbReference type="PROSITE-ProRule" id="PRU00706"/>
    </source>
</evidence>
<comment type="similarity">
    <text evidence="1">Belongs to the NDK family.</text>
</comment>
<dbReference type="Gene3D" id="3.30.70.141">
    <property type="entry name" value="Nucleoside diphosphate kinase-like domain"/>
    <property type="match status" value="1"/>
</dbReference>
<reference evidence="3" key="1">
    <citation type="submission" date="2013-11" db="EMBL/GenBank/DDBJ databases">
        <title>Genome sequence of the fusiform rust pathogen reveals effectors for host alternation and coevolution with pine.</title>
        <authorList>
            <consortium name="DOE Joint Genome Institute"/>
            <person name="Smith K."/>
            <person name="Pendleton A."/>
            <person name="Kubisiak T."/>
            <person name="Anderson C."/>
            <person name="Salamov A."/>
            <person name="Aerts A."/>
            <person name="Riley R."/>
            <person name="Clum A."/>
            <person name="Lindquist E."/>
            <person name="Ence D."/>
            <person name="Campbell M."/>
            <person name="Kronenberg Z."/>
            <person name="Feau N."/>
            <person name="Dhillon B."/>
            <person name="Hamelin R."/>
            <person name="Burleigh J."/>
            <person name="Smith J."/>
            <person name="Yandell M."/>
            <person name="Nelson C."/>
            <person name="Grigoriev I."/>
            <person name="Davis J."/>
        </authorList>
    </citation>
    <scope>NUCLEOTIDE SEQUENCE</scope>
    <source>
        <strain evidence="3">G11</strain>
    </source>
</reference>
<feature type="compositionally biased region" description="Polar residues" evidence="2">
    <location>
        <begin position="806"/>
        <end position="826"/>
    </location>
</feature>
<dbReference type="Proteomes" id="UP000886653">
    <property type="component" value="Unassembled WGS sequence"/>
</dbReference>
<proteinExistence type="inferred from homology"/>
<evidence type="ECO:0000313" key="3">
    <source>
        <dbReference type="EMBL" id="KAG0151534.1"/>
    </source>
</evidence>
<comment type="caution">
    <text evidence="3">The sequence shown here is derived from an EMBL/GenBank/DDBJ whole genome shotgun (WGS) entry which is preliminary data.</text>
</comment>
<feature type="compositionally biased region" description="Low complexity" evidence="2">
    <location>
        <begin position="294"/>
        <end position="309"/>
    </location>
</feature>
<evidence type="ECO:0000256" key="2">
    <source>
        <dbReference type="SAM" id="MobiDB-lite"/>
    </source>
</evidence>
<evidence type="ECO:0000313" key="4">
    <source>
        <dbReference type="Proteomes" id="UP000886653"/>
    </source>
</evidence>
<name>A0A9P6NWM4_9BASI</name>
<feature type="region of interest" description="Disordered" evidence="2">
    <location>
        <begin position="56"/>
        <end position="92"/>
    </location>
</feature>